<feature type="transmembrane region" description="Helical" evidence="1">
    <location>
        <begin position="7"/>
        <end position="28"/>
    </location>
</feature>
<keyword evidence="1" id="KW-0812">Transmembrane</keyword>
<accession>A0A6C0DIJ4</accession>
<reference evidence="2" key="1">
    <citation type="journal article" date="2020" name="Nature">
        <title>Giant virus diversity and host interactions through global metagenomics.</title>
        <authorList>
            <person name="Schulz F."/>
            <person name="Roux S."/>
            <person name="Paez-Espino D."/>
            <person name="Jungbluth S."/>
            <person name="Walsh D.A."/>
            <person name="Denef V.J."/>
            <person name="McMahon K.D."/>
            <person name="Konstantinidis K.T."/>
            <person name="Eloe-Fadrosh E.A."/>
            <person name="Kyrpides N.C."/>
            <person name="Woyke T."/>
        </authorList>
    </citation>
    <scope>NUCLEOTIDE SEQUENCE</scope>
    <source>
        <strain evidence="2">GVMAG-M-3300023174-189</strain>
    </source>
</reference>
<keyword evidence="1" id="KW-1133">Transmembrane helix</keyword>
<keyword evidence="1" id="KW-0472">Membrane</keyword>
<sequence length="193" mass="21668">MDNINKIFGLIGISGLIILITSSTYIPSTGGTIPQGMSPEAYSNQQQQMVYASIPFKITMVGIGIATAGFLTVAYRIHIYQRRKEEWRWIESQARLKREIPLRSSSQIQSQPRVEAQLQPKVQPKVQPKPILKVSRSQVAPDPSETVNIMELKSPPSVKSLVGTPIDLENGPLHYPTLRKFEYPPPYDVLNKK</sequence>
<feature type="transmembrane region" description="Helical" evidence="1">
    <location>
        <begin position="48"/>
        <end position="75"/>
    </location>
</feature>
<dbReference type="EMBL" id="MN739626">
    <property type="protein sequence ID" value="QHT16758.1"/>
    <property type="molecule type" value="Genomic_DNA"/>
</dbReference>
<evidence type="ECO:0000256" key="1">
    <source>
        <dbReference type="SAM" id="Phobius"/>
    </source>
</evidence>
<protein>
    <submittedName>
        <fullName evidence="2">Uncharacterized protein</fullName>
    </submittedName>
</protein>
<dbReference type="AlphaFoldDB" id="A0A6C0DIJ4"/>
<evidence type="ECO:0000313" key="2">
    <source>
        <dbReference type="EMBL" id="QHT16758.1"/>
    </source>
</evidence>
<proteinExistence type="predicted"/>
<organism evidence="2">
    <name type="scientific">viral metagenome</name>
    <dbReference type="NCBI Taxonomy" id="1070528"/>
    <lineage>
        <taxon>unclassified sequences</taxon>
        <taxon>metagenomes</taxon>
        <taxon>organismal metagenomes</taxon>
    </lineage>
</organism>
<name>A0A6C0DIJ4_9ZZZZ</name>